<dbReference type="NCBIfam" id="NF011565">
    <property type="entry name" value="PRK14989.1"/>
    <property type="match status" value="1"/>
</dbReference>
<evidence type="ECO:0000256" key="6">
    <source>
        <dbReference type="ARBA" id="ARBA00022485"/>
    </source>
</evidence>
<dbReference type="InterPro" id="IPR036188">
    <property type="entry name" value="FAD/NAD-bd_sf"/>
</dbReference>
<feature type="domain" description="Rieske" evidence="17">
    <location>
        <begin position="825"/>
        <end position="925"/>
    </location>
</feature>
<name>A0ABY4S0Q2_AQUTE</name>
<sequence>MKIVLVGHGMVGHKFLESLSQADLPGLEVTVLCEEPRPAYDRVHLSEFFSGKTAEQLSLVAPGFFERTGYTLKLGARAASVDRRARTVTAVDGSVHPYDRLVLATGSSPFVPPVPGRDRPHCFVYRTIEDLEAMKASGAKSSSGVVVGGGLLGLECAKALCDLGLQTHVVEFAPRLMAVQVDDGGARVLRSKIEALGVQVHTSRNTVEITDGASARHRMVYADGTYLETDMIVFSAGIRPRDDLARQCVLAIGPRGGVVIDDHCRSSDPHVYAIGECASWNEQTFGLVAPGYEMARVAAQHIAGSAEAAFRGADMSTKLKLMGVDVASIGDAHGKTPGSRQCQYVDERRQVYKKIVISEDGSRLLGAVLVGDAAEYGTLLQMALNGIKLPAEPEFLILPTSDGKARPGLGVDALPETAQICSCNNVSKGRLCAAVAEGATTIGQIKACTQAGATCGGCVPLVTQVMKAEMARLGMAVNDHLCEHFPHSRQALYHLVRVGGIRSFSDLLARHGRGQGCDICKPAAASIFASCWNEFVLKQDLAPLQDSNDYYLGNLQKDGTYSVVPRMAGGEVTPDGLIAVGQVAKKYGLYTKITGGQRVDLFGAKVDQLPAIWEELIAAGFESGHAYGKSLRTVKSCVGSTWCRYGVDDSLGLAVMLENRYKGLRAPHKIKFGVSGCTRECAEAQGKDVGVIATDKGWNLYVCGNGGMKPRHAELLAADLDRATLVRLIDRFLMFYVRTADRLQRTSTWRDNLEGGLDYLKDVIVQDSLGLGAELEAQMQHVVDTYQCEWKTAVNDPQVRQRFRSFVNIAPAPTEAPQTEGPRWVPVCRTEDILPEAGVAALVDEQPIAVFRLGDGSFHAIDDVDPKSGASVLSRGLVGNLGDRLVVASPMYKNHFDLRSGECLEAPEHSVRAHAVRVEDGQVLVALAHTMQEEPATA</sequence>
<dbReference type="Gene3D" id="3.50.50.60">
    <property type="entry name" value="FAD/NAD(P)-binding domain"/>
    <property type="match status" value="2"/>
</dbReference>
<evidence type="ECO:0000256" key="4">
    <source>
        <dbReference type="ARBA" id="ARBA00005096"/>
    </source>
</evidence>
<dbReference type="InterPro" id="IPR041854">
    <property type="entry name" value="BFD-like_2Fe2S-bd_dom_sf"/>
</dbReference>
<dbReference type="InterPro" id="IPR041575">
    <property type="entry name" value="Rubredoxin_C"/>
</dbReference>
<protein>
    <submittedName>
        <fullName evidence="18">Nitrite reductase large subunit NirB</fullName>
    </submittedName>
</protein>
<gene>
    <name evidence="18" type="primary">nirB</name>
    <name evidence="18" type="ORF">MW290_13685</name>
</gene>
<keyword evidence="7" id="KW-0349">Heme</keyword>
<dbReference type="NCBIfam" id="TIGR02374">
    <property type="entry name" value="nitri_red_nirB"/>
    <property type="match status" value="1"/>
</dbReference>
<keyword evidence="15" id="KW-0534">Nitrate assimilation</keyword>
<dbReference type="InterPro" id="IPR045854">
    <property type="entry name" value="NO2/SO3_Rdtase_4Fe4S_sf"/>
</dbReference>
<dbReference type="Gene3D" id="2.102.10.10">
    <property type="entry name" value="Rieske [2Fe-2S] iron-sulphur domain"/>
    <property type="match status" value="1"/>
</dbReference>
<dbReference type="PROSITE" id="PS51296">
    <property type="entry name" value="RIESKE"/>
    <property type="match status" value="1"/>
</dbReference>
<comment type="cofactor">
    <cofactor evidence="2">
        <name>[4Fe-4S] cluster</name>
        <dbReference type="ChEBI" id="CHEBI:49883"/>
    </cofactor>
</comment>
<dbReference type="Gene3D" id="1.10.10.1100">
    <property type="entry name" value="BFD-like [2Fe-2S]-binding domain"/>
    <property type="match status" value="1"/>
</dbReference>
<dbReference type="InterPro" id="IPR005117">
    <property type="entry name" value="NiRdtase/SiRdtase_haem-b_fer"/>
</dbReference>
<evidence type="ECO:0000256" key="1">
    <source>
        <dbReference type="ARBA" id="ARBA00001929"/>
    </source>
</evidence>
<dbReference type="SUPFAM" id="SSF55124">
    <property type="entry name" value="Nitrite/Sulfite reductase N-terminal domain-like"/>
    <property type="match status" value="1"/>
</dbReference>
<dbReference type="CDD" id="cd19943">
    <property type="entry name" value="NirB_Fer2_BFD-like_1"/>
    <property type="match status" value="1"/>
</dbReference>
<dbReference type="InterPro" id="IPR036922">
    <property type="entry name" value="Rieske_2Fe-2S_sf"/>
</dbReference>
<dbReference type="InterPro" id="IPR006067">
    <property type="entry name" value="NO2/SO3_Rdtase_4Fe4S_dom"/>
</dbReference>
<dbReference type="InterPro" id="IPR023753">
    <property type="entry name" value="FAD/NAD-binding_dom"/>
</dbReference>
<keyword evidence="8" id="KW-0285">Flavoprotein</keyword>
<keyword evidence="13" id="KW-0408">Iron</keyword>
<evidence type="ECO:0000256" key="11">
    <source>
        <dbReference type="ARBA" id="ARBA00022827"/>
    </source>
</evidence>
<keyword evidence="12" id="KW-0560">Oxidoreductase</keyword>
<dbReference type="Pfam" id="PF13806">
    <property type="entry name" value="Rieske_2"/>
    <property type="match status" value="1"/>
</dbReference>
<evidence type="ECO:0000256" key="15">
    <source>
        <dbReference type="ARBA" id="ARBA00023063"/>
    </source>
</evidence>
<evidence type="ECO:0000256" key="2">
    <source>
        <dbReference type="ARBA" id="ARBA00001966"/>
    </source>
</evidence>
<evidence type="ECO:0000256" key="14">
    <source>
        <dbReference type="ARBA" id="ARBA00023014"/>
    </source>
</evidence>
<evidence type="ECO:0000256" key="8">
    <source>
        <dbReference type="ARBA" id="ARBA00022630"/>
    </source>
</evidence>
<dbReference type="InterPro" id="IPR052034">
    <property type="entry name" value="NasD-like"/>
</dbReference>
<keyword evidence="11" id="KW-0274">FAD</keyword>
<comment type="cofactor">
    <cofactor evidence="3">
        <name>FAD</name>
        <dbReference type="ChEBI" id="CHEBI:57692"/>
    </cofactor>
</comment>
<evidence type="ECO:0000256" key="7">
    <source>
        <dbReference type="ARBA" id="ARBA00022617"/>
    </source>
</evidence>
<organism evidence="18 19">
    <name type="scientific">Aquincola tertiaricarbonis</name>
    <dbReference type="NCBI Taxonomy" id="391953"/>
    <lineage>
        <taxon>Bacteria</taxon>
        <taxon>Pseudomonadati</taxon>
        <taxon>Pseudomonadota</taxon>
        <taxon>Betaproteobacteria</taxon>
        <taxon>Burkholderiales</taxon>
        <taxon>Sphaerotilaceae</taxon>
        <taxon>Aquincola</taxon>
    </lineage>
</organism>
<dbReference type="Gene3D" id="3.30.390.30">
    <property type="match status" value="1"/>
</dbReference>
<dbReference type="Pfam" id="PF04324">
    <property type="entry name" value="Fer2_BFD"/>
    <property type="match status" value="1"/>
</dbReference>
<dbReference type="NCBIfam" id="TIGR02378">
    <property type="entry name" value="nirD_assim_sml"/>
    <property type="match status" value="1"/>
</dbReference>
<dbReference type="InterPro" id="IPR012748">
    <property type="entry name" value="Rieske-like_NirD"/>
</dbReference>
<dbReference type="Pfam" id="PF18267">
    <property type="entry name" value="Rubredoxin_C"/>
    <property type="match status" value="1"/>
</dbReference>
<keyword evidence="19" id="KW-1185">Reference proteome</keyword>
<dbReference type="PRINTS" id="PR00368">
    <property type="entry name" value="FADPNR"/>
</dbReference>
<dbReference type="PANTHER" id="PTHR43809">
    <property type="entry name" value="NITRITE REDUCTASE (NADH) LARGE SUBUNIT"/>
    <property type="match status" value="1"/>
</dbReference>
<dbReference type="InterPro" id="IPR006066">
    <property type="entry name" value="NO2/SO3_Rdtase_FeS/sirohaem_BS"/>
</dbReference>
<dbReference type="Proteomes" id="UP001056201">
    <property type="component" value="Chromosome 1"/>
</dbReference>
<dbReference type="Pfam" id="PF03460">
    <property type="entry name" value="NIR_SIR_ferr"/>
    <property type="match status" value="1"/>
</dbReference>
<comment type="similarity">
    <text evidence="5">Belongs to the nitrite and sulfite reductase 4Fe-4S domain family.</text>
</comment>
<dbReference type="InterPro" id="IPR036136">
    <property type="entry name" value="Nit/Sulf_reduc_fer-like_dom_sf"/>
</dbReference>
<evidence type="ECO:0000256" key="13">
    <source>
        <dbReference type="ARBA" id="ARBA00023004"/>
    </source>
</evidence>
<dbReference type="CDD" id="cd19944">
    <property type="entry name" value="NirB_Fer2_BFD-like_2"/>
    <property type="match status" value="1"/>
</dbReference>
<dbReference type="PRINTS" id="PR00411">
    <property type="entry name" value="PNDRDTASEI"/>
</dbReference>
<dbReference type="InterPro" id="IPR007419">
    <property type="entry name" value="BFD-like_2Fe2S-bd_dom"/>
</dbReference>
<comment type="cofactor">
    <cofactor evidence="1">
        <name>siroheme</name>
        <dbReference type="ChEBI" id="CHEBI:60052"/>
    </cofactor>
</comment>
<evidence type="ECO:0000259" key="17">
    <source>
        <dbReference type="PROSITE" id="PS51296"/>
    </source>
</evidence>
<dbReference type="Pfam" id="PF01077">
    <property type="entry name" value="NIR_SIR"/>
    <property type="match status" value="1"/>
</dbReference>
<dbReference type="PROSITE" id="PS00365">
    <property type="entry name" value="NIR_SIR"/>
    <property type="match status" value="1"/>
</dbReference>
<comment type="pathway">
    <text evidence="4">Nitrogen metabolism; nitrate reduction (assimilation).</text>
</comment>
<evidence type="ECO:0000313" key="18">
    <source>
        <dbReference type="EMBL" id="URI06938.1"/>
    </source>
</evidence>
<keyword evidence="10" id="KW-0479">Metal-binding</keyword>
<dbReference type="InterPro" id="IPR017941">
    <property type="entry name" value="Rieske_2Fe-2S"/>
</dbReference>
<dbReference type="Pfam" id="PF07992">
    <property type="entry name" value="Pyr_redox_2"/>
    <property type="match status" value="1"/>
</dbReference>
<evidence type="ECO:0000256" key="3">
    <source>
        <dbReference type="ARBA" id="ARBA00001974"/>
    </source>
</evidence>
<dbReference type="PANTHER" id="PTHR43809:SF1">
    <property type="entry name" value="NITRITE REDUCTASE (NADH) LARGE SUBUNIT"/>
    <property type="match status" value="1"/>
</dbReference>
<keyword evidence="6" id="KW-0004">4Fe-4S</keyword>
<dbReference type="InterPro" id="IPR012744">
    <property type="entry name" value="Nitri_red_NirB"/>
</dbReference>
<evidence type="ECO:0000256" key="16">
    <source>
        <dbReference type="ARBA" id="ARBA00034078"/>
    </source>
</evidence>
<dbReference type="SUPFAM" id="SSF51905">
    <property type="entry name" value="FAD/NAD(P)-binding domain"/>
    <property type="match status" value="2"/>
</dbReference>
<reference evidence="18" key="1">
    <citation type="submission" date="2022-05" db="EMBL/GenBank/DDBJ databases">
        <title>An RpoN-dependent PEP-CTERM gene is involved in floc formation of an Aquincola tertiaricarbonis strain.</title>
        <authorList>
            <person name="Qiu D."/>
            <person name="Xia M."/>
        </authorList>
    </citation>
    <scope>NUCLEOTIDE SEQUENCE</scope>
    <source>
        <strain evidence="18">RN12</strain>
    </source>
</reference>
<evidence type="ECO:0000256" key="12">
    <source>
        <dbReference type="ARBA" id="ARBA00023002"/>
    </source>
</evidence>
<dbReference type="RefSeq" id="WP_250195203.1">
    <property type="nucleotide sequence ID" value="NZ_CP097635.1"/>
</dbReference>
<dbReference type="SUPFAM" id="SSF50022">
    <property type="entry name" value="ISP domain"/>
    <property type="match status" value="1"/>
</dbReference>
<keyword evidence="14" id="KW-0411">Iron-sulfur</keyword>
<dbReference type="Gene3D" id="3.30.413.10">
    <property type="entry name" value="Sulfite Reductase Hemoprotein, domain 1"/>
    <property type="match status" value="1"/>
</dbReference>
<comment type="cofactor">
    <cofactor evidence="16">
        <name>[2Fe-2S] cluster</name>
        <dbReference type="ChEBI" id="CHEBI:190135"/>
    </cofactor>
</comment>
<dbReference type="PRINTS" id="PR00397">
    <property type="entry name" value="SIROHAEM"/>
</dbReference>
<evidence type="ECO:0000313" key="19">
    <source>
        <dbReference type="Proteomes" id="UP001056201"/>
    </source>
</evidence>
<dbReference type="InterPro" id="IPR016156">
    <property type="entry name" value="FAD/NAD-linked_Rdtase_dimer_sf"/>
</dbReference>
<dbReference type="SUPFAM" id="SSF56014">
    <property type="entry name" value="Nitrite and sulphite reductase 4Fe-4S domain-like"/>
    <property type="match status" value="1"/>
</dbReference>
<evidence type="ECO:0000256" key="10">
    <source>
        <dbReference type="ARBA" id="ARBA00022723"/>
    </source>
</evidence>
<dbReference type="EMBL" id="CP097635">
    <property type="protein sequence ID" value="URI06938.1"/>
    <property type="molecule type" value="Genomic_DNA"/>
</dbReference>
<dbReference type="CDD" id="cd03529">
    <property type="entry name" value="Rieske_NirD"/>
    <property type="match status" value="1"/>
</dbReference>
<proteinExistence type="inferred from homology"/>
<keyword evidence="9" id="KW-0001">2Fe-2S</keyword>
<evidence type="ECO:0000256" key="9">
    <source>
        <dbReference type="ARBA" id="ARBA00022714"/>
    </source>
</evidence>
<accession>A0ABY4S0Q2</accession>
<dbReference type="PROSITE" id="PS51300">
    <property type="entry name" value="NIRD"/>
    <property type="match status" value="1"/>
</dbReference>
<evidence type="ECO:0000256" key="5">
    <source>
        <dbReference type="ARBA" id="ARBA00010429"/>
    </source>
</evidence>